<name>A0A3A1N5R2_9FLAO</name>
<dbReference type="Gene3D" id="3.40.30.10">
    <property type="entry name" value="Glutaredoxin"/>
    <property type="match status" value="1"/>
</dbReference>
<dbReference type="AlphaFoldDB" id="A0A3A1N5R2"/>
<dbReference type="EMBL" id="QXFH01000072">
    <property type="protein sequence ID" value="RIV32965.1"/>
    <property type="molecule type" value="Genomic_DNA"/>
</dbReference>
<feature type="signal peptide" evidence="1">
    <location>
        <begin position="1"/>
        <end position="23"/>
    </location>
</feature>
<sequence>MNRSLYMVRFLLGLTLLSTLVSCSDSSENGSSVFFGGEIVNPTSDYVVLYHNDSYVDSVQLNDKNRFSFQLDDIQDGLYHFDHTPELQYVYLSQGDSLLVRLNTVEFDESLVYSGKGSEINNFLMEVFLANEKEEAIIDDYYELPPEDFGKKIDSLHALKVENLEELAMDNVFSPRALAMAEASIDYNTYINKEKYPFYHKKQTGEETIHKLGEDFYGYRKNIDLDNKDLTYFRPYFDFMKWHFGNMSYMTCLENCSNDKKPVTDRLHFNKHKLALVDSIVKQTELRDILFRNVAMDYLLREHNPSEEASVFIDKFKSLSTSKEHQEEIDLLYSGIKNLQPNTTVPNIAVKNFADEEVSLKELANNKKNTVFYFWTADQKRHFINVNKHITSLEERYPHYNFVGINLRTNFTQWKQLMNEYKLDKNKQFFGENFKELQMAMIIDGLNKCVIAKDTIVVDGFANLYTSL</sequence>
<comment type="caution">
    <text evidence="2">The sequence shown here is derived from an EMBL/GenBank/DDBJ whole genome shotgun (WGS) entry which is preliminary data.</text>
</comment>
<organism evidence="2 3">
    <name type="scientific">Flagellimonas lutimaris</name>
    <dbReference type="NCBI Taxonomy" id="475082"/>
    <lineage>
        <taxon>Bacteria</taxon>
        <taxon>Pseudomonadati</taxon>
        <taxon>Bacteroidota</taxon>
        <taxon>Flavobacteriia</taxon>
        <taxon>Flavobacteriales</taxon>
        <taxon>Flavobacteriaceae</taxon>
        <taxon>Flagellimonas</taxon>
    </lineage>
</organism>
<protein>
    <submittedName>
        <fullName evidence="2">Transaldolase</fullName>
    </submittedName>
</protein>
<evidence type="ECO:0000313" key="2">
    <source>
        <dbReference type="EMBL" id="RIV32965.1"/>
    </source>
</evidence>
<dbReference type="PROSITE" id="PS51257">
    <property type="entry name" value="PROKAR_LIPOPROTEIN"/>
    <property type="match status" value="1"/>
</dbReference>
<accession>A0A3A1N5R2</accession>
<proteinExistence type="predicted"/>
<dbReference type="OrthoDB" id="1146847at2"/>
<feature type="chain" id="PRO_5017280542" evidence="1">
    <location>
        <begin position="24"/>
        <end position="468"/>
    </location>
</feature>
<evidence type="ECO:0000313" key="3">
    <source>
        <dbReference type="Proteomes" id="UP000266067"/>
    </source>
</evidence>
<gene>
    <name evidence="2" type="ORF">D2V08_11125</name>
</gene>
<keyword evidence="3" id="KW-1185">Reference proteome</keyword>
<reference evidence="2 3" key="1">
    <citation type="submission" date="2018-08" db="EMBL/GenBank/DDBJ databases">
        <title>Proposal of Muricauda 72 sp.nov. and Muricauda NH166 sp.nov., isolated from seawater.</title>
        <authorList>
            <person name="Cheng H."/>
            <person name="Wu Y.-H."/>
            <person name="Guo L.-L."/>
            <person name="Xu X.-W."/>
        </authorList>
    </citation>
    <scope>NUCLEOTIDE SEQUENCE [LARGE SCALE GENOMIC DNA]</scope>
    <source>
        <strain evidence="2 3">KCTC 22173</strain>
    </source>
</reference>
<evidence type="ECO:0000256" key="1">
    <source>
        <dbReference type="SAM" id="SignalP"/>
    </source>
</evidence>
<dbReference type="Proteomes" id="UP000266067">
    <property type="component" value="Unassembled WGS sequence"/>
</dbReference>
<keyword evidence="1" id="KW-0732">Signal</keyword>